<accession>A0A397G2P9</accession>
<evidence type="ECO:0000313" key="1">
    <source>
        <dbReference type="EMBL" id="RHZ44349.1"/>
    </source>
</evidence>
<dbReference type="PANTHER" id="PTHR37417:SF4">
    <property type="entry name" value="67 KDA MYOSIN-CROSS-REACTIVE ANTIGEN FAMILY PROTEIN (AFU_ORTHOLOGUE AFUA_3G03570)"/>
    <property type="match status" value="1"/>
</dbReference>
<name>A0A397G2P9_ASPTH</name>
<protein>
    <recommendedName>
        <fullName evidence="3">Oleate hydratase</fullName>
    </recommendedName>
</protein>
<evidence type="ECO:0000313" key="2">
    <source>
        <dbReference type="Proteomes" id="UP000215305"/>
    </source>
</evidence>
<dbReference type="Gene3D" id="3.50.50.60">
    <property type="entry name" value="FAD/NAD(P)-binding domain"/>
    <property type="match status" value="3"/>
</dbReference>
<dbReference type="STRING" id="41047.A0A397G2P9"/>
<sequence>MADRSRDPKNIQAWLVGSGIESLAAAVHLIHDSKVPGPNIHILDLHEGCGGRMKTFGDATDGYFLPVECHPHFHGPCTERFLSLVPSDDPEYSSIMQAVRAFSEEQSASATPKIKHGIQLDLKHRMDLIWFLMESEHALGSKSINQVFDMAFFQTDFWTLWSTTFGLQPWHSAVEFHRHLRKYLDDIQSLHSIRSIHRTKFNLYDSLIRPLTTHLQSQGVDFRFQIEVTNLETYPASDPTTVSAIHLRQDTHEYLVTLDPQDVCIVTLGSTTTSAAMGTNTSPPPPLSHNWEAHLISEWGLWQTLAKQAPKFGDPAFFLSRAVQATVETFTTTLRGRDFLDLYDDFTREHGEARPGWSTWLPLKKSTWALSLNLPPQPVFPDQPDDTYVLLGYALNPAGEGNSIRKPMYECSGREVFEEVLGHLGITKSSVLEGSVTVPCGLPLGTAPFVARRKGDRPRVIPPDTTNIACVGQFVEMDEDTTLSMEYSVRSAQVAVSGLMGTGMTTGRIKKNVLWEVFDLIKA</sequence>
<comment type="caution">
    <text evidence="1">The sequence shown here is derived from an EMBL/GenBank/DDBJ whole genome shotgun (WGS) entry which is preliminary data.</text>
</comment>
<dbReference type="PANTHER" id="PTHR37417">
    <property type="entry name" value="67 KDA MYOSIN-CROSS-REACTIVE ANTIGEN FAMILY PROTEIN (AFU_ORTHOLOGUE AFUA_5G09970)"/>
    <property type="match status" value="1"/>
</dbReference>
<gene>
    <name evidence="1" type="ORF">CDV56_100208</name>
</gene>
<dbReference type="VEuPathDB" id="FungiDB:CDV56_100208"/>
<proteinExistence type="predicted"/>
<evidence type="ECO:0008006" key="3">
    <source>
        <dbReference type="Google" id="ProtNLM"/>
    </source>
</evidence>
<dbReference type="GeneID" id="38122182"/>
<dbReference type="Proteomes" id="UP000215305">
    <property type="component" value="Unassembled WGS sequence"/>
</dbReference>
<dbReference type="GO" id="GO:0050151">
    <property type="term" value="F:oleate hydratase activity"/>
    <property type="evidence" value="ECO:0007669"/>
    <property type="project" value="InterPro"/>
</dbReference>
<dbReference type="OrthoDB" id="545169at2759"/>
<dbReference type="SUPFAM" id="SSF51905">
    <property type="entry name" value="FAD/NAD(P)-binding domain"/>
    <property type="match status" value="1"/>
</dbReference>
<keyword evidence="2" id="KW-1185">Reference proteome</keyword>
<dbReference type="GO" id="GO:0006631">
    <property type="term" value="P:fatty acid metabolic process"/>
    <property type="evidence" value="ECO:0007669"/>
    <property type="project" value="InterPro"/>
</dbReference>
<reference evidence="1" key="1">
    <citation type="submission" date="2018-08" db="EMBL/GenBank/DDBJ databases">
        <title>Draft genome sequence of azole-resistant Aspergillus thermomutatus (Neosartorya pseudofischeri) strain HMR AF 39, isolated from a human nasal aspirate.</title>
        <authorList>
            <person name="Parent-Michaud M."/>
            <person name="Dufresne P.J."/>
            <person name="Fournier E."/>
            <person name="Martineau C."/>
            <person name="Moreira S."/>
            <person name="Perkins V."/>
            <person name="De Repentigny L."/>
            <person name="Dufresne S.F."/>
        </authorList>
    </citation>
    <scope>NUCLEOTIDE SEQUENCE [LARGE SCALE GENOMIC DNA]</scope>
    <source>
        <strain evidence="1">HMR AF 39</strain>
    </source>
</reference>
<dbReference type="GO" id="GO:0071949">
    <property type="term" value="F:FAD binding"/>
    <property type="evidence" value="ECO:0007669"/>
    <property type="project" value="InterPro"/>
</dbReference>
<dbReference type="RefSeq" id="XP_026610278.1">
    <property type="nucleotide sequence ID" value="XM_026753827.1"/>
</dbReference>
<dbReference type="InterPro" id="IPR010354">
    <property type="entry name" value="Oleate_hydratase"/>
</dbReference>
<dbReference type="Pfam" id="PF06100">
    <property type="entry name" value="MCRA"/>
    <property type="match status" value="1"/>
</dbReference>
<dbReference type="AlphaFoldDB" id="A0A397G2P9"/>
<organism evidence="1 2">
    <name type="scientific">Aspergillus thermomutatus</name>
    <name type="common">Neosartorya pseudofischeri</name>
    <dbReference type="NCBI Taxonomy" id="41047"/>
    <lineage>
        <taxon>Eukaryota</taxon>
        <taxon>Fungi</taxon>
        <taxon>Dikarya</taxon>
        <taxon>Ascomycota</taxon>
        <taxon>Pezizomycotina</taxon>
        <taxon>Eurotiomycetes</taxon>
        <taxon>Eurotiomycetidae</taxon>
        <taxon>Eurotiales</taxon>
        <taxon>Aspergillaceae</taxon>
        <taxon>Aspergillus</taxon>
        <taxon>Aspergillus subgen. Fumigati</taxon>
    </lineage>
</organism>
<dbReference type="EMBL" id="NKHU02000336">
    <property type="protein sequence ID" value="RHZ44349.1"/>
    <property type="molecule type" value="Genomic_DNA"/>
</dbReference>
<dbReference type="InterPro" id="IPR036188">
    <property type="entry name" value="FAD/NAD-bd_sf"/>
</dbReference>